<feature type="transmembrane region" description="Helical" evidence="1">
    <location>
        <begin position="221"/>
        <end position="249"/>
    </location>
</feature>
<gene>
    <name evidence="2" type="ORF">PAECIP111893_02630</name>
</gene>
<accession>A0ABM9C859</accession>
<evidence type="ECO:0000256" key="1">
    <source>
        <dbReference type="SAM" id="Phobius"/>
    </source>
</evidence>
<organism evidence="2 3">
    <name type="scientific">Paenibacillus plantiphilus</name>
    <dbReference type="NCBI Taxonomy" id="2905650"/>
    <lineage>
        <taxon>Bacteria</taxon>
        <taxon>Bacillati</taxon>
        <taxon>Bacillota</taxon>
        <taxon>Bacilli</taxon>
        <taxon>Bacillales</taxon>
        <taxon>Paenibacillaceae</taxon>
        <taxon>Paenibacillus</taxon>
    </lineage>
</organism>
<feature type="transmembrane region" description="Helical" evidence="1">
    <location>
        <begin position="256"/>
        <end position="289"/>
    </location>
</feature>
<keyword evidence="1" id="KW-1133">Transmembrane helix</keyword>
<feature type="transmembrane region" description="Helical" evidence="1">
    <location>
        <begin position="35"/>
        <end position="52"/>
    </location>
</feature>
<evidence type="ECO:0000313" key="2">
    <source>
        <dbReference type="EMBL" id="CAH1206841.1"/>
    </source>
</evidence>
<dbReference type="Proteomes" id="UP000838686">
    <property type="component" value="Unassembled WGS sequence"/>
</dbReference>
<feature type="transmembrane region" description="Helical" evidence="1">
    <location>
        <begin position="59"/>
        <end position="77"/>
    </location>
</feature>
<evidence type="ECO:0000313" key="3">
    <source>
        <dbReference type="Proteomes" id="UP000838686"/>
    </source>
</evidence>
<keyword evidence="3" id="KW-1185">Reference proteome</keyword>
<name>A0ABM9C859_9BACL</name>
<sequence>MEAKRSALQHPLAAALYIVMLLLLGKLLLPLDQQLGTVLYFALLLPFFFMLLRWPNTPVALFVGIFVMLGGKLIYAMTQNPVTGLDETRYYEQIGAFKGFTDFFPYAMDHIANQWNDLSAYPMFGLIYMPFYKWLELEDTFSIVMLNSLLLILVVNSMYRLNESHFHYEMAEEQRMRFHSYVIFGLLISPAFMLMSSVFAKDVACALLGLYGASLLLRRKYLLFLLVLLYSTGLRDYAIVYTFGFYFLYAKRVRTAFVVMVLAMGMLVLLIGPLGLMNSFLLVVFLFLSPNPINAGNWSPELVYRTLEALWMTGGLILSVLNFIRFKDTRPFYIIAFILLYTYACTLVLVGYVSISGRELEYGLGSVGDNMVRKKLPVLPLLYVVFAYSLVWGRKWFQPDDHHLKRKGELPYAGS</sequence>
<comment type="caution">
    <text evidence="2">The sequence shown here is derived from an EMBL/GenBank/DDBJ whole genome shotgun (WGS) entry which is preliminary data.</text>
</comment>
<feature type="transmembrane region" description="Helical" evidence="1">
    <location>
        <begin position="140"/>
        <end position="159"/>
    </location>
</feature>
<feature type="transmembrane region" description="Helical" evidence="1">
    <location>
        <begin position="333"/>
        <end position="355"/>
    </location>
</feature>
<feature type="transmembrane region" description="Helical" evidence="1">
    <location>
        <begin position="12"/>
        <end position="29"/>
    </location>
</feature>
<keyword evidence="1" id="KW-0812">Transmembrane</keyword>
<feature type="transmembrane region" description="Helical" evidence="1">
    <location>
        <begin position="309"/>
        <end position="326"/>
    </location>
</feature>
<feature type="transmembrane region" description="Helical" evidence="1">
    <location>
        <begin position="180"/>
        <end position="201"/>
    </location>
</feature>
<keyword evidence="1" id="KW-0472">Membrane</keyword>
<dbReference type="RefSeq" id="WP_236342944.1">
    <property type="nucleotide sequence ID" value="NZ_CAKMMF010000013.1"/>
</dbReference>
<dbReference type="EMBL" id="CAKMMF010000013">
    <property type="protein sequence ID" value="CAH1206841.1"/>
    <property type="molecule type" value="Genomic_DNA"/>
</dbReference>
<reference evidence="2" key="1">
    <citation type="submission" date="2022-01" db="EMBL/GenBank/DDBJ databases">
        <authorList>
            <person name="Criscuolo A."/>
        </authorList>
    </citation>
    <scope>NUCLEOTIDE SEQUENCE</scope>
    <source>
        <strain evidence="2">CIP111893</strain>
    </source>
</reference>
<feature type="transmembrane region" description="Helical" evidence="1">
    <location>
        <begin position="375"/>
        <end position="397"/>
    </location>
</feature>
<evidence type="ECO:0008006" key="4">
    <source>
        <dbReference type="Google" id="ProtNLM"/>
    </source>
</evidence>
<proteinExistence type="predicted"/>
<protein>
    <recommendedName>
        <fullName evidence="4">DUF2029 domain-containing protein</fullName>
    </recommendedName>
</protein>